<dbReference type="OrthoDB" id="3290891at2"/>
<evidence type="ECO:0000313" key="2">
    <source>
        <dbReference type="EMBL" id="TCC53840.1"/>
    </source>
</evidence>
<proteinExistence type="predicted"/>
<keyword evidence="3" id="KW-1185">Reference proteome</keyword>
<name>A0A4R0K3F0_9ACTN</name>
<dbReference type="RefSeq" id="WP_131512748.1">
    <property type="nucleotide sequence ID" value="NZ_SJKD01000001.1"/>
</dbReference>
<evidence type="ECO:0000256" key="1">
    <source>
        <dbReference type="SAM" id="MobiDB-lite"/>
    </source>
</evidence>
<evidence type="ECO:0000313" key="3">
    <source>
        <dbReference type="Proteomes" id="UP000293342"/>
    </source>
</evidence>
<gene>
    <name evidence="2" type="ORF">E0H75_09255</name>
</gene>
<sequence length="95" mass="10680">MPRMQIYLPDDLYAEVKRRKLRASELAQQALRAEIRRQELGDAADEYLQELMAEVGEPTPQELARAEDFVAQIKAHKAKSDEPETPAGQSGKQAS</sequence>
<dbReference type="AlphaFoldDB" id="A0A4R0K3F0"/>
<feature type="region of interest" description="Disordered" evidence="1">
    <location>
        <begin position="74"/>
        <end position="95"/>
    </location>
</feature>
<comment type="caution">
    <text evidence="2">The sequence shown here is derived from an EMBL/GenBank/DDBJ whole genome shotgun (WGS) entry which is preliminary data.</text>
</comment>
<organism evidence="2 3">
    <name type="scientific">Kribbella capetownensis</name>
    <dbReference type="NCBI Taxonomy" id="1572659"/>
    <lineage>
        <taxon>Bacteria</taxon>
        <taxon>Bacillati</taxon>
        <taxon>Actinomycetota</taxon>
        <taxon>Actinomycetes</taxon>
        <taxon>Propionibacteriales</taxon>
        <taxon>Kribbellaceae</taxon>
        <taxon>Kribbella</taxon>
    </lineage>
</organism>
<accession>A0A4R0K3F0</accession>
<dbReference type="Proteomes" id="UP000293342">
    <property type="component" value="Unassembled WGS sequence"/>
</dbReference>
<dbReference type="EMBL" id="SJKD01000001">
    <property type="protein sequence ID" value="TCC53840.1"/>
    <property type="molecule type" value="Genomic_DNA"/>
</dbReference>
<reference evidence="2 3" key="1">
    <citation type="submission" date="2019-02" db="EMBL/GenBank/DDBJ databases">
        <title>Kribbella capetownensis sp. nov. and Kribbella speibonae sp. nov., isolated from soil.</title>
        <authorList>
            <person name="Curtis S.M."/>
            <person name="Norton I."/>
            <person name="Everest G.J."/>
            <person name="Meyers P.R."/>
        </authorList>
    </citation>
    <scope>NUCLEOTIDE SEQUENCE [LARGE SCALE GENOMIC DNA]</scope>
    <source>
        <strain evidence="2 3">YM53</strain>
    </source>
</reference>
<protein>
    <submittedName>
        <fullName evidence="2">Uncharacterized protein</fullName>
    </submittedName>
</protein>